<keyword evidence="1" id="KW-1133">Transmembrane helix</keyword>
<dbReference type="Pfam" id="PF00672">
    <property type="entry name" value="HAMP"/>
    <property type="match status" value="1"/>
</dbReference>
<comment type="caution">
    <text evidence="3">The sequence shown here is derived from an EMBL/GenBank/DDBJ whole genome shotgun (WGS) entry which is preliminary data.</text>
</comment>
<dbReference type="PANTHER" id="PTHR32089">
    <property type="entry name" value="METHYL-ACCEPTING CHEMOTAXIS PROTEIN MCPB"/>
    <property type="match status" value="1"/>
</dbReference>
<keyword evidence="1" id="KW-0812">Transmembrane</keyword>
<dbReference type="SMART" id="SM00304">
    <property type="entry name" value="HAMP"/>
    <property type="match status" value="1"/>
</dbReference>
<gene>
    <name evidence="3" type="ORF">ACFPFW_18545</name>
</gene>
<dbReference type="RefSeq" id="WP_379771828.1">
    <property type="nucleotide sequence ID" value="NZ_JBHSJF010000014.1"/>
</dbReference>
<evidence type="ECO:0000256" key="1">
    <source>
        <dbReference type="SAM" id="Phobius"/>
    </source>
</evidence>
<dbReference type="InterPro" id="IPR024478">
    <property type="entry name" value="HlyB_4HB_MCP"/>
</dbReference>
<evidence type="ECO:0000313" key="4">
    <source>
        <dbReference type="Proteomes" id="UP001595796"/>
    </source>
</evidence>
<dbReference type="Proteomes" id="UP001595796">
    <property type="component" value="Unassembled WGS sequence"/>
</dbReference>
<feature type="domain" description="HAMP" evidence="2">
    <location>
        <begin position="213"/>
        <end position="260"/>
    </location>
</feature>
<evidence type="ECO:0000259" key="2">
    <source>
        <dbReference type="PROSITE" id="PS50885"/>
    </source>
</evidence>
<protein>
    <submittedName>
        <fullName evidence="3">MCP four helix bundle domain-containing protein</fullName>
    </submittedName>
</protein>
<dbReference type="PANTHER" id="PTHR32089:SF112">
    <property type="entry name" value="LYSOZYME-LIKE PROTEIN-RELATED"/>
    <property type="match status" value="1"/>
</dbReference>
<keyword evidence="1" id="KW-0472">Membrane</keyword>
<feature type="non-terminal residue" evidence="3">
    <location>
        <position position="261"/>
    </location>
</feature>
<keyword evidence="4" id="KW-1185">Reference proteome</keyword>
<name>A0ABV9Z8S0_9HYPH</name>
<evidence type="ECO:0000313" key="3">
    <source>
        <dbReference type="EMBL" id="MFC5070019.1"/>
    </source>
</evidence>
<dbReference type="SUPFAM" id="SSF158472">
    <property type="entry name" value="HAMP domain-like"/>
    <property type="match status" value="1"/>
</dbReference>
<reference evidence="4" key="1">
    <citation type="journal article" date="2019" name="Int. J. Syst. Evol. Microbiol.">
        <title>The Global Catalogue of Microorganisms (GCM) 10K type strain sequencing project: providing services to taxonomists for standard genome sequencing and annotation.</title>
        <authorList>
            <consortium name="The Broad Institute Genomics Platform"/>
            <consortium name="The Broad Institute Genome Sequencing Center for Infectious Disease"/>
            <person name="Wu L."/>
            <person name="Ma J."/>
        </authorList>
    </citation>
    <scope>NUCLEOTIDE SEQUENCE [LARGE SCALE GENOMIC DNA]</scope>
    <source>
        <strain evidence="4">CGMCC 1.16444</strain>
    </source>
</reference>
<dbReference type="PROSITE" id="PS50885">
    <property type="entry name" value="HAMP"/>
    <property type="match status" value="1"/>
</dbReference>
<feature type="transmembrane region" description="Helical" evidence="1">
    <location>
        <begin position="191"/>
        <end position="212"/>
    </location>
</feature>
<dbReference type="InterPro" id="IPR003660">
    <property type="entry name" value="HAMP_dom"/>
</dbReference>
<dbReference type="EMBL" id="JBHSJF010000014">
    <property type="protein sequence ID" value="MFC5070019.1"/>
    <property type="molecule type" value="Genomic_DNA"/>
</dbReference>
<accession>A0ABV9Z8S0</accession>
<organism evidence="3 4">
    <name type="scientific">Flaviflagellibacter deserti</name>
    <dbReference type="NCBI Taxonomy" id="2267266"/>
    <lineage>
        <taxon>Bacteria</taxon>
        <taxon>Pseudomonadati</taxon>
        <taxon>Pseudomonadota</taxon>
        <taxon>Alphaproteobacteria</taxon>
        <taxon>Hyphomicrobiales</taxon>
        <taxon>Flaviflagellibacter</taxon>
    </lineage>
</organism>
<dbReference type="Pfam" id="PF12729">
    <property type="entry name" value="4HB_MCP_1"/>
    <property type="match status" value="1"/>
</dbReference>
<dbReference type="Gene3D" id="1.10.8.500">
    <property type="entry name" value="HAMP domain in histidine kinase"/>
    <property type="match status" value="1"/>
</dbReference>
<proteinExistence type="predicted"/>
<feature type="transmembrane region" description="Helical" evidence="1">
    <location>
        <begin position="12"/>
        <end position="32"/>
    </location>
</feature>
<dbReference type="CDD" id="cd06225">
    <property type="entry name" value="HAMP"/>
    <property type="match status" value="1"/>
</dbReference>
<sequence>MSLNNLKILTKLLIPTGIVVAVVLCLVGLSAYELSGLAAQTQDIVNGTAARRAAAQQIEASVNDATIQEKNLIIVQDTTQHPGFKERYDEAKEEALKNADAMIALSSTPERKAINGQLKQVIENYFETADKSTALAMAGDRDGALKISTGEGRKARAKASDLIGKRVDVMGEDLETAREEAAEQASLASTILISAGGAGLLLGVGLLVLIALKGVVKPIGEMTGSMSRLASGDLAVDVTGTERGDEVGALARALQVFKDNA</sequence>